<keyword evidence="1" id="KW-0472">Membrane</keyword>
<evidence type="ECO:0000256" key="1">
    <source>
        <dbReference type="SAM" id="Phobius"/>
    </source>
</evidence>
<reference evidence="2 3" key="1">
    <citation type="submission" date="2020-08" db="EMBL/GenBank/DDBJ databases">
        <authorList>
            <person name="Koutsovoulos G."/>
            <person name="Danchin GJ E."/>
        </authorList>
    </citation>
    <scope>NUCLEOTIDE SEQUENCE [LARGE SCALE GENOMIC DNA]</scope>
</reference>
<feature type="transmembrane region" description="Helical" evidence="1">
    <location>
        <begin position="6"/>
        <end position="25"/>
    </location>
</feature>
<gene>
    <name evidence="2" type="ORF">MENT_LOCUS49560</name>
</gene>
<dbReference type="AlphaFoldDB" id="A0A6V7XB39"/>
<keyword evidence="1" id="KW-1133">Transmembrane helix</keyword>
<comment type="caution">
    <text evidence="2">The sequence shown here is derived from an EMBL/GenBank/DDBJ whole genome shotgun (WGS) entry which is preliminary data.</text>
</comment>
<proteinExistence type="predicted"/>
<keyword evidence="1" id="KW-0812">Transmembrane</keyword>
<evidence type="ECO:0000313" key="3">
    <source>
        <dbReference type="Proteomes" id="UP000580250"/>
    </source>
</evidence>
<protein>
    <submittedName>
        <fullName evidence="2">Uncharacterized protein</fullName>
    </submittedName>
</protein>
<organism evidence="2 3">
    <name type="scientific">Meloidogyne enterolobii</name>
    <name type="common">Root-knot nematode worm</name>
    <name type="synonym">Meloidogyne mayaguensis</name>
    <dbReference type="NCBI Taxonomy" id="390850"/>
    <lineage>
        <taxon>Eukaryota</taxon>
        <taxon>Metazoa</taxon>
        <taxon>Ecdysozoa</taxon>
        <taxon>Nematoda</taxon>
        <taxon>Chromadorea</taxon>
        <taxon>Rhabditida</taxon>
        <taxon>Tylenchina</taxon>
        <taxon>Tylenchomorpha</taxon>
        <taxon>Tylenchoidea</taxon>
        <taxon>Meloidogynidae</taxon>
        <taxon>Meloidogyninae</taxon>
        <taxon>Meloidogyne</taxon>
    </lineage>
</organism>
<name>A0A6V7XB39_MELEN</name>
<sequence>MDSSNLQFFGFVIILNNMLSLFEYYNVKINFQPVSICPIEDVTFLSLNITNKKYVEV</sequence>
<evidence type="ECO:0000313" key="2">
    <source>
        <dbReference type="EMBL" id="CAD2196395.1"/>
    </source>
</evidence>
<accession>A0A6V7XB39</accession>
<dbReference type="EMBL" id="CAJEWN010001312">
    <property type="protein sequence ID" value="CAD2196395.1"/>
    <property type="molecule type" value="Genomic_DNA"/>
</dbReference>
<dbReference type="Proteomes" id="UP000580250">
    <property type="component" value="Unassembled WGS sequence"/>
</dbReference>